<dbReference type="Proteomes" id="UP000182259">
    <property type="component" value="Chromosome I"/>
</dbReference>
<evidence type="ECO:0000313" key="3">
    <source>
        <dbReference type="Proteomes" id="UP000182259"/>
    </source>
</evidence>
<dbReference type="PANTHER" id="PTHR38663:SF1">
    <property type="entry name" value="L-ORNITHINE N(5)-MONOOXYGENASE"/>
    <property type="match status" value="1"/>
</dbReference>
<dbReference type="EMBL" id="LT635764">
    <property type="protein sequence ID" value="SGZ50417.1"/>
    <property type="molecule type" value="Genomic_DNA"/>
</dbReference>
<reference evidence="2 3" key="1">
    <citation type="submission" date="2016-10" db="EMBL/GenBank/DDBJ databases">
        <authorList>
            <person name="de Groot N.N."/>
        </authorList>
    </citation>
    <scope>NUCLEOTIDE SEQUENCE [LARGE SCALE GENOMIC DNA]</scope>
    <source>
        <strain evidence="2 3">PYCC 4715</strain>
    </source>
</reference>
<sequence>MVVAFEDGCPDILSDNFFEVIIVGGGTCGLAVAARLCEDTPGSIYTEDEHQRFHWLKKRGNKVTTINKGMKFSGKYVLPLRLNAQNILVLDAIADQFMGQWDNQFQSCQIPVLRSPMFFHPDPVNVDAMITYAHFEKREKDLMEIPNVVGREYSKHQHKRTMKKQCAKCPAPVNGLKTHDKQGIIDINMRDWRDYYRPSTKFFKDFCQDLVKRYNLGNSVVKDEVVSIRYGDIHIYDLNMIEKGFIVTTQSGTVYGSKTCVVASGHRGEVNFPIKGLAAADPTLDFACHSTNIFRREVNFPHPRLSPKSSHIVVVGGGLTSAQLAHVACLKGFKVTLLLRGPMKIKHFDFHLDWVTKYKNVKKSSFYMLDTDEERLELIHAAREGGLVNPEYYNILNKHIQNGSMTILKYTTIESGIIEDSRWNLKLCTREPPQKPKDKDEMETDPIEKITITEMKTDYICCATGIRANLESLQFMSQILKEYPIDTVGGLPCLTDHLQWNDKLPLYMVGKNASLRIGPTAANLDGARLCAERVGWKIQEDRAKDRKPTSLDTTLRLAAGNMNWYSLLQEA</sequence>
<protein>
    <submittedName>
        <fullName evidence="2">CIC11C00000001165</fullName>
    </submittedName>
</protein>
<accession>A0A1L0BG74</accession>
<proteinExistence type="predicted"/>
<dbReference type="InterPro" id="IPR036188">
    <property type="entry name" value="FAD/NAD-bd_sf"/>
</dbReference>
<dbReference type="Pfam" id="PF07992">
    <property type="entry name" value="Pyr_redox_2"/>
    <property type="match status" value="1"/>
</dbReference>
<name>A0A1L0BG74_9ASCO</name>
<dbReference type="InterPro" id="IPR023753">
    <property type="entry name" value="FAD/NAD-binding_dom"/>
</dbReference>
<evidence type="ECO:0000313" key="2">
    <source>
        <dbReference type="EMBL" id="SGZ50417.1"/>
    </source>
</evidence>
<feature type="domain" description="FAD/NAD(P)-binding" evidence="1">
    <location>
        <begin position="201"/>
        <end position="342"/>
    </location>
</feature>
<dbReference type="AlphaFoldDB" id="A0A1L0BG74"/>
<dbReference type="SUPFAM" id="SSF51905">
    <property type="entry name" value="FAD/NAD(P)-binding domain"/>
    <property type="match status" value="2"/>
</dbReference>
<dbReference type="PANTHER" id="PTHR38663">
    <property type="match status" value="1"/>
</dbReference>
<dbReference type="Gene3D" id="3.50.50.60">
    <property type="entry name" value="FAD/NAD(P)-binding domain"/>
    <property type="match status" value="1"/>
</dbReference>
<organism evidence="2 3">
    <name type="scientific">Sungouiella intermedia</name>
    <dbReference type="NCBI Taxonomy" id="45354"/>
    <lineage>
        <taxon>Eukaryota</taxon>
        <taxon>Fungi</taxon>
        <taxon>Dikarya</taxon>
        <taxon>Ascomycota</taxon>
        <taxon>Saccharomycotina</taxon>
        <taxon>Pichiomycetes</taxon>
        <taxon>Metschnikowiaceae</taxon>
        <taxon>Sungouiella</taxon>
    </lineage>
</organism>
<dbReference type="GO" id="GO:0016491">
    <property type="term" value="F:oxidoreductase activity"/>
    <property type="evidence" value="ECO:0007669"/>
    <property type="project" value="InterPro"/>
</dbReference>
<evidence type="ECO:0000259" key="1">
    <source>
        <dbReference type="Pfam" id="PF07992"/>
    </source>
</evidence>
<gene>
    <name evidence="2" type="ORF">SAMEA4029009_CIC11G00000001165</name>
</gene>